<dbReference type="GO" id="GO:0006508">
    <property type="term" value="P:proteolysis"/>
    <property type="evidence" value="ECO:0007669"/>
    <property type="project" value="UniProtKB-KW"/>
</dbReference>
<dbReference type="OrthoDB" id="10257275at2759"/>
<accession>A0A1V9XDS7</accession>
<keyword evidence="3" id="KW-0645">Protease</keyword>
<dbReference type="InParanoid" id="A0A1V9XDS7"/>
<name>A0A1V9XDS7_9ACAR</name>
<feature type="transmembrane region" description="Helical" evidence="8">
    <location>
        <begin position="107"/>
        <end position="131"/>
    </location>
</feature>
<feature type="transmembrane region" description="Helical" evidence="8">
    <location>
        <begin position="205"/>
        <end position="228"/>
    </location>
</feature>
<dbReference type="FunFam" id="1.20.1540.10:FF:000008">
    <property type="entry name" value="RHOMBOID-like protein 13"/>
    <property type="match status" value="1"/>
</dbReference>
<evidence type="ECO:0000256" key="8">
    <source>
        <dbReference type="SAM" id="Phobius"/>
    </source>
</evidence>
<keyword evidence="11" id="KW-1185">Reference proteome</keyword>
<dbReference type="SUPFAM" id="SSF144091">
    <property type="entry name" value="Rhomboid-like"/>
    <property type="match status" value="2"/>
</dbReference>
<evidence type="ECO:0000256" key="6">
    <source>
        <dbReference type="ARBA" id="ARBA00022989"/>
    </source>
</evidence>
<dbReference type="GO" id="GO:0016020">
    <property type="term" value="C:membrane"/>
    <property type="evidence" value="ECO:0007669"/>
    <property type="project" value="UniProtKB-SubCell"/>
</dbReference>
<dbReference type="Proteomes" id="UP000192247">
    <property type="component" value="Unassembled WGS sequence"/>
</dbReference>
<evidence type="ECO:0000259" key="9">
    <source>
        <dbReference type="Pfam" id="PF01694"/>
    </source>
</evidence>
<dbReference type="AlphaFoldDB" id="A0A1V9XDS7"/>
<keyword evidence="6 8" id="KW-1133">Transmembrane helix</keyword>
<organism evidence="10 11">
    <name type="scientific">Tropilaelaps mercedesae</name>
    <dbReference type="NCBI Taxonomy" id="418985"/>
    <lineage>
        <taxon>Eukaryota</taxon>
        <taxon>Metazoa</taxon>
        <taxon>Ecdysozoa</taxon>
        <taxon>Arthropoda</taxon>
        <taxon>Chelicerata</taxon>
        <taxon>Arachnida</taxon>
        <taxon>Acari</taxon>
        <taxon>Parasitiformes</taxon>
        <taxon>Mesostigmata</taxon>
        <taxon>Gamasina</taxon>
        <taxon>Dermanyssoidea</taxon>
        <taxon>Laelapidae</taxon>
        <taxon>Tropilaelaps</taxon>
    </lineage>
</organism>
<evidence type="ECO:0000313" key="10">
    <source>
        <dbReference type="EMBL" id="OQR71697.1"/>
    </source>
</evidence>
<reference evidence="10 11" key="1">
    <citation type="journal article" date="2017" name="Gigascience">
        <title>Draft genome of the honey bee ectoparasitic mite, Tropilaelaps mercedesae, is shaped by the parasitic life history.</title>
        <authorList>
            <person name="Dong X."/>
            <person name="Armstrong S.D."/>
            <person name="Xia D."/>
            <person name="Makepeace B.L."/>
            <person name="Darby A.C."/>
            <person name="Kadowaki T."/>
        </authorList>
    </citation>
    <scope>NUCLEOTIDE SEQUENCE [LARGE SCALE GENOMIC DNA]</scope>
    <source>
        <strain evidence="10">Wuxi-XJTLU</strain>
    </source>
</reference>
<keyword evidence="4 8" id="KW-0812">Transmembrane</keyword>
<sequence>MQRRQRDNLGVLLLIQHLIFTIGIENIPPVTLGTIGLQLAIFLGLIKVPWRNLQDCCLSAYTIVERQEFYRIISSVIEHADSMHLYYNMASFAWKGIILEAVLGAPFFFYMLVVFSVLTGLLSIVIYYALAMLISQEFMFSCGIGFSGVIFALKVVLNRVYPDVHPTFGGFQVRVPGGMYVWFELVLLSLISPGVSFVGHLSGILVGFAYSAGLLQPIFDVFGVVMGYNPHRQWNRGAGDAYQAGANYNYTRRQPRNTGYERTYAFFQVPKMPPFLTLLTMTLLASVFFKDLLPKQVRWMYPYIAGNCLNSYLVLDAGRYASLMTAAVHTLNRLHLVYCLLTLYKVGSNVEGRLGTVSFAMLLTILTAACGLIYVALVRYVLVHAENVAGVYPYDMKYKCFMGPTAVLLGLKVIHSRLLPYANSSVLLLEIPGVRLVFILTVEVLVLHVLFPQAWLVGNVAGILAGLSYVVLL</sequence>
<dbReference type="STRING" id="418985.A0A1V9XDS7"/>
<dbReference type="InterPro" id="IPR035952">
    <property type="entry name" value="Rhomboid-like_sf"/>
</dbReference>
<keyword evidence="7 8" id="KW-0472">Membrane</keyword>
<feature type="transmembrane region" description="Helical" evidence="8">
    <location>
        <begin position="453"/>
        <end position="472"/>
    </location>
</feature>
<evidence type="ECO:0000256" key="4">
    <source>
        <dbReference type="ARBA" id="ARBA00022692"/>
    </source>
</evidence>
<evidence type="ECO:0000256" key="2">
    <source>
        <dbReference type="ARBA" id="ARBA00009045"/>
    </source>
</evidence>
<dbReference type="GO" id="GO:0004252">
    <property type="term" value="F:serine-type endopeptidase activity"/>
    <property type="evidence" value="ECO:0007669"/>
    <property type="project" value="InterPro"/>
</dbReference>
<feature type="transmembrane region" description="Helical" evidence="8">
    <location>
        <begin position="275"/>
        <end position="293"/>
    </location>
</feature>
<dbReference type="PANTHER" id="PTHR43066">
    <property type="entry name" value="RHOMBOID-RELATED PROTEIN"/>
    <property type="match status" value="1"/>
</dbReference>
<feature type="transmembrane region" description="Helical" evidence="8">
    <location>
        <begin position="354"/>
        <end position="376"/>
    </location>
</feature>
<feature type="transmembrane region" description="Helical" evidence="8">
    <location>
        <begin position="138"/>
        <end position="157"/>
    </location>
</feature>
<evidence type="ECO:0000256" key="1">
    <source>
        <dbReference type="ARBA" id="ARBA00004141"/>
    </source>
</evidence>
<dbReference type="PANTHER" id="PTHR43066:SF1">
    <property type="entry name" value="RHOMBOID PROTEIN 2"/>
    <property type="match status" value="1"/>
</dbReference>
<keyword evidence="5" id="KW-0378">Hydrolase</keyword>
<feature type="transmembrane region" description="Helical" evidence="8">
    <location>
        <begin position="177"/>
        <end position="198"/>
    </location>
</feature>
<dbReference type="EMBL" id="MNPL01013786">
    <property type="protein sequence ID" value="OQR71697.1"/>
    <property type="molecule type" value="Genomic_DNA"/>
</dbReference>
<feature type="domain" description="Peptidase S54 rhomboid" evidence="9">
    <location>
        <begin position="319"/>
        <end position="472"/>
    </location>
</feature>
<dbReference type="Gene3D" id="1.20.1540.10">
    <property type="entry name" value="Rhomboid-like"/>
    <property type="match status" value="2"/>
</dbReference>
<dbReference type="Pfam" id="PF01694">
    <property type="entry name" value="Rhomboid"/>
    <property type="match status" value="2"/>
</dbReference>
<feature type="transmembrane region" description="Helical" evidence="8">
    <location>
        <begin position="7"/>
        <end position="24"/>
    </location>
</feature>
<evidence type="ECO:0000256" key="5">
    <source>
        <dbReference type="ARBA" id="ARBA00022801"/>
    </source>
</evidence>
<comment type="caution">
    <text evidence="10">The sequence shown here is derived from an EMBL/GenBank/DDBJ whole genome shotgun (WGS) entry which is preliminary data.</text>
</comment>
<comment type="subcellular location">
    <subcellularLocation>
        <location evidence="1">Membrane</location>
        <topology evidence="1">Multi-pass membrane protein</topology>
    </subcellularLocation>
</comment>
<proteinExistence type="inferred from homology"/>
<evidence type="ECO:0000256" key="3">
    <source>
        <dbReference type="ARBA" id="ARBA00022670"/>
    </source>
</evidence>
<evidence type="ECO:0000256" key="7">
    <source>
        <dbReference type="ARBA" id="ARBA00023136"/>
    </source>
</evidence>
<comment type="similarity">
    <text evidence="2">Belongs to the peptidase S54 family.</text>
</comment>
<gene>
    <name evidence="10" type="ORF">BIW11_10845</name>
</gene>
<dbReference type="InterPro" id="IPR022764">
    <property type="entry name" value="Peptidase_S54_rhomboid_dom"/>
</dbReference>
<evidence type="ECO:0000313" key="11">
    <source>
        <dbReference type="Proteomes" id="UP000192247"/>
    </source>
</evidence>
<protein>
    <submittedName>
        <fullName evidence="10">Rhomboid domain-containing protein 1-like</fullName>
    </submittedName>
</protein>
<feature type="domain" description="Peptidase S54 rhomboid" evidence="9">
    <location>
        <begin position="67"/>
        <end position="215"/>
    </location>
</feature>